<accession>A0A645EBP6</accession>
<sequence>MDDPRHREAESLITGQTSRKRTEYIVESILAANQSDMLEAAVRRAIRDELNRLHLSAVPQPEPETSLSDIPDSLINALEAL</sequence>
<organism evidence="1">
    <name type="scientific">bioreactor metagenome</name>
    <dbReference type="NCBI Taxonomy" id="1076179"/>
    <lineage>
        <taxon>unclassified sequences</taxon>
        <taxon>metagenomes</taxon>
        <taxon>ecological metagenomes</taxon>
    </lineage>
</organism>
<protein>
    <submittedName>
        <fullName evidence="1">Uncharacterized protein</fullName>
    </submittedName>
</protein>
<dbReference type="AlphaFoldDB" id="A0A645EBP6"/>
<proteinExistence type="predicted"/>
<reference evidence="1" key="1">
    <citation type="submission" date="2019-08" db="EMBL/GenBank/DDBJ databases">
        <authorList>
            <person name="Kucharzyk K."/>
            <person name="Murdoch R.W."/>
            <person name="Higgins S."/>
            <person name="Loffler F."/>
        </authorList>
    </citation>
    <scope>NUCLEOTIDE SEQUENCE</scope>
</reference>
<dbReference type="EMBL" id="VSSQ01044692">
    <property type="protein sequence ID" value="MPM98538.1"/>
    <property type="molecule type" value="Genomic_DNA"/>
</dbReference>
<gene>
    <name evidence="1" type="ORF">SDC9_145726</name>
</gene>
<comment type="caution">
    <text evidence="1">The sequence shown here is derived from an EMBL/GenBank/DDBJ whole genome shotgun (WGS) entry which is preliminary data.</text>
</comment>
<evidence type="ECO:0000313" key="1">
    <source>
        <dbReference type="EMBL" id="MPM98538.1"/>
    </source>
</evidence>
<name>A0A645EBP6_9ZZZZ</name>